<feature type="compositionally biased region" description="Basic and acidic residues" evidence="16">
    <location>
        <begin position="318"/>
        <end position="335"/>
    </location>
</feature>
<dbReference type="PRINTS" id="PR00870">
    <property type="entry name" value="DNAPOLXBETA"/>
</dbReference>
<organism evidence="18 19">
    <name type="scientific">Beauveria bassiana</name>
    <name type="common">White muscardine disease fungus</name>
    <name type="synonym">Tritirachium shiotae</name>
    <dbReference type="NCBI Taxonomy" id="176275"/>
    <lineage>
        <taxon>Eukaryota</taxon>
        <taxon>Fungi</taxon>
        <taxon>Dikarya</taxon>
        <taxon>Ascomycota</taxon>
        <taxon>Pezizomycotina</taxon>
        <taxon>Sordariomycetes</taxon>
        <taxon>Hypocreomycetidae</taxon>
        <taxon>Hypocreales</taxon>
        <taxon>Cordycipitaceae</taxon>
        <taxon>Beauveria</taxon>
    </lineage>
</organism>
<dbReference type="InterPro" id="IPR002008">
    <property type="entry name" value="DNA_pol_X_beta-like"/>
</dbReference>
<dbReference type="GO" id="GO:0006260">
    <property type="term" value="P:DNA replication"/>
    <property type="evidence" value="ECO:0007669"/>
    <property type="project" value="UniProtKB-KW"/>
</dbReference>
<dbReference type="InterPro" id="IPR036420">
    <property type="entry name" value="BRCT_dom_sf"/>
</dbReference>
<dbReference type="Pfam" id="PF14791">
    <property type="entry name" value="DNA_pol_B_thumb"/>
    <property type="match status" value="1"/>
</dbReference>
<dbReference type="InterPro" id="IPR022312">
    <property type="entry name" value="DNA_pol_X"/>
</dbReference>
<dbReference type="Proteomes" id="UP000235728">
    <property type="component" value="Unassembled WGS sequence"/>
</dbReference>
<dbReference type="PROSITE" id="PS00522">
    <property type="entry name" value="DNA_POLYMERASE_X"/>
    <property type="match status" value="1"/>
</dbReference>
<feature type="region of interest" description="Disordered" evidence="16">
    <location>
        <begin position="1"/>
        <end position="195"/>
    </location>
</feature>
<dbReference type="SUPFAM" id="SSF81585">
    <property type="entry name" value="PsbU/PolX domain-like"/>
    <property type="match status" value="1"/>
</dbReference>
<dbReference type="InterPro" id="IPR029398">
    <property type="entry name" value="PolB_thumb"/>
</dbReference>
<keyword evidence="11" id="KW-0238">DNA-binding</keyword>
<feature type="region of interest" description="Disordered" evidence="16">
    <location>
        <begin position="318"/>
        <end position="362"/>
    </location>
</feature>
<dbReference type="Gene3D" id="3.30.210.10">
    <property type="entry name" value="DNA polymerase, thumb domain"/>
    <property type="match status" value="1"/>
</dbReference>
<evidence type="ECO:0000256" key="11">
    <source>
        <dbReference type="ARBA" id="ARBA00023125"/>
    </source>
</evidence>
<dbReference type="EC" id="2.7.7.7" evidence="3"/>
<evidence type="ECO:0000256" key="3">
    <source>
        <dbReference type="ARBA" id="ARBA00012417"/>
    </source>
</evidence>
<dbReference type="InterPro" id="IPR037160">
    <property type="entry name" value="DNA_Pol_thumb_sf"/>
</dbReference>
<keyword evidence="5" id="KW-0237">DNA synthesis</keyword>
<proteinExistence type="inferred from homology"/>
<comment type="similarity">
    <text evidence="2">Belongs to the DNA polymerase type-X family.</text>
</comment>
<dbReference type="SUPFAM" id="SSF81301">
    <property type="entry name" value="Nucleotidyltransferase"/>
    <property type="match status" value="1"/>
</dbReference>
<dbReference type="Gene3D" id="1.10.150.20">
    <property type="entry name" value="5' to 3' exonuclease, C-terminal subdomain"/>
    <property type="match status" value="1"/>
</dbReference>
<feature type="domain" description="BRCT" evidence="17">
    <location>
        <begin position="196"/>
        <end position="289"/>
    </location>
</feature>
<dbReference type="Gene3D" id="1.10.150.110">
    <property type="entry name" value="DNA polymerase beta, N-terminal domain-like"/>
    <property type="match status" value="1"/>
</dbReference>
<evidence type="ECO:0000313" key="19">
    <source>
        <dbReference type="Proteomes" id="UP000235728"/>
    </source>
</evidence>
<evidence type="ECO:0000256" key="13">
    <source>
        <dbReference type="ARBA" id="ARBA00023239"/>
    </source>
</evidence>
<dbReference type="InterPro" id="IPR010996">
    <property type="entry name" value="HHH_MUS81"/>
</dbReference>
<keyword evidence="10" id="KW-0239">DNA-directed DNA polymerase</keyword>
<keyword evidence="9" id="KW-0227">DNA damage</keyword>
<feature type="compositionally biased region" description="Pro residues" evidence="16">
    <location>
        <begin position="163"/>
        <end position="172"/>
    </location>
</feature>
<evidence type="ECO:0000259" key="17">
    <source>
        <dbReference type="PROSITE" id="PS50172"/>
    </source>
</evidence>
<evidence type="ECO:0000256" key="4">
    <source>
        <dbReference type="ARBA" id="ARBA00016513"/>
    </source>
</evidence>
<dbReference type="InterPro" id="IPR018944">
    <property type="entry name" value="DNA_pol_lambd_fingers_domain"/>
</dbReference>
<feature type="compositionally biased region" description="Acidic residues" evidence="16">
    <location>
        <begin position="131"/>
        <end position="141"/>
    </location>
</feature>
<accession>A0A2N6NAB2</accession>
<dbReference type="InterPro" id="IPR001357">
    <property type="entry name" value="BRCT_dom"/>
</dbReference>
<keyword evidence="12" id="KW-0234">DNA repair</keyword>
<dbReference type="SMART" id="SM00483">
    <property type="entry name" value="POLXc"/>
    <property type="match status" value="1"/>
</dbReference>
<dbReference type="OMA" id="KWHGASA"/>
<dbReference type="GO" id="GO:0003677">
    <property type="term" value="F:DNA binding"/>
    <property type="evidence" value="ECO:0007669"/>
    <property type="project" value="UniProtKB-KW"/>
</dbReference>
<comment type="caution">
    <text evidence="18">The sequence shown here is derived from an EMBL/GenBank/DDBJ whole genome shotgun (WGS) entry which is preliminary data.</text>
</comment>
<dbReference type="FunFam" id="1.10.150.110:FF:000005">
    <property type="entry name" value="DNA polymerase POL4"/>
    <property type="match status" value="1"/>
</dbReference>
<feature type="compositionally biased region" description="Basic and acidic residues" evidence="16">
    <location>
        <begin position="303"/>
        <end position="312"/>
    </location>
</feature>
<dbReference type="InterPro" id="IPR027421">
    <property type="entry name" value="DNA_pol_lamdba_lyase_dom_sf"/>
</dbReference>
<dbReference type="Pfam" id="PF14792">
    <property type="entry name" value="DNA_pol_B_palm"/>
    <property type="match status" value="1"/>
</dbReference>
<dbReference type="CDD" id="cd00141">
    <property type="entry name" value="NT_POLXc"/>
    <property type="match status" value="1"/>
</dbReference>
<evidence type="ECO:0000256" key="1">
    <source>
        <dbReference type="ARBA" id="ARBA00001936"/>
    </source>
</evidence>
<sequence length="827" mass="91399">MEQEQPSLEAKKAYFAQWRPLPHSDDETDAVDANAEGQVDDDELDPREQRMRHRHRRFFRKASPREAAASEADPRAQDYHSKEEMGDEVQETPSDEVMVVVVTSSAQATPAVKKPAKASSKRSRNVVDGLLENDGDDDVEFIGETPIDATKRRRASTKSAEPSRPPYRPPPKLSSWSSSSTTRKRNKEGQVNMRPEGEQIFRGLVFYYVPDNEIAPARRLRMQKAREYGAARTSDAAQATHIIVDRDIGYQDAEKAVARKRDGVVIVNEDYPIECVQFRALLDGKQKRYMLVGQPEEEEEEEKAGGEQRTTVEAKVEKAGEKEVVSAKEKLRLSEPSRNPKKWNTAPEATPPNVSKESPGIDSQPIVLDVHTARDEAQACEAPQTESAKRRNTAPGDELTEVIDMMQEFKDLPLDNDDEEETVSPASHDSSSEDDRPSQRRAPAPKNAAPVSAGPSLERFACAHAGSLDAHASSANARTVQVLQAMLSYYERTSDTWRVMAYRRVIATLRRQPTKISSAREALRLPGVGQRLAAKIEEIATTDRLQRLEHAERDDDDGGANAALRLFLGVHGVGPALAAQWAAWGMRTLEDVVRKDSGIRLTPGQRLGIERYEDLHTKIPRDEVEALAAVVRAEAASIDAAVEITIGGSYRRGAPVSGDVDMIVSRPDTTCAADLAPFLRELVTRLQESGFIVATLAGGGGSDNSSSSSSSIWQGCCVLPGGSGRFRRMDLLVVPETEMGGALIYFTGDDVFNRSLRLLARKRGMRLNQRGLYKRIESAAAAAAGENGRRGRRGMVAVEGDLVEGRCERRIFEILGVEWREPTERWC</sequence>
<feature type="compositionally biased region" description="Acidic residues" evidence="16">
    <location>
        <begin position="85"/>
        <end position="94"/>
    </location>
</feature>
<dbReference type="InterPro" id="IPR028207">
    <property type="entry name" value="DNA_pol_B_palm_palm"/>
</dbReference>
<dbReference type="Pfam" id="PF10391">
    <property type="entry name" value="DNA_pol_lambd_f"/>
    <property type="match status" value="1"/>
</dbReference>
<dbReference type="PANTHER" id="PTHR11276:SF28">
    <property type="entry name" value="DNA POLYMERASE LAMBDA"/>
    <property type="match status" value="1"/>
</dbReference>
<dbReference type="EMBL" id="MRVG01000014">
    <property type="protein sequence ID" value="PMB64179.1"/>
    <property type="molecule type" value="Genomic_DNA"/>
</dbReference>
<dbReference type="InterPro" id="IPR019843">
    <property type="entry name" value="DNA_pol-X_BS"/>
</dbReference>
<dbReference type="InterPro" id="IPR043519">
    <property type="entry name" value="NT_sf"/>
</dbReference>
<dbReference type="GO" id="GO:0003887">
    <property type="term" value="F:DNA-directed DNA polymerase activity"/>
    <property type="evidence" value="ECO:0007669"/>
    <property type="project" value="UniProtKB-KW"/>
</dbReference>
<dbReference type="PROSITE" id="PS50172">
    <property type="entry name" value="BRCT"/>
    <property type="match status" value="1"/>
</dbReference>
<dbReference type="Pfam" id="PF14716">
    <property type="entry name" value="HHH_8"/>
    <property type="match status" value="1"/>
</dbReference>
<feature type="compositionally biased region" description="Basic and acidic residues" evidence="16">
    <location>
        <begin position="72"/>
        <end position="84"/>
    </location>
</feature>
<evidence type="ECO:0000256" key="2">
    <source>
        <dbReference type="ARBA" id="ARBA00008323"/>
    </source>
</evidence>
<feature type="region of interest" description="Disordered" evidence="16">
    <location>
        <begin position="376"/>
        <end position="398"/>
    </location>
</feature>
<gene>
    <name evidence="18" type="primary">Poll</name>
    <name evidence="18" type="ORF">BM221_009973</name>
</gene>
<comment type="catalytic activity">
    <reaction evidence="14">
        <text>DNA(n) + a 2'-deoxyribonucleoside 5'-triphosphate = DNA(n+1) + diphosphate</text>
        <dbReference type="Rhea" id="RHEA:22508"/>
        <dbReference type="Rhea" id="RHEA-COMP:17339"/>
        <dbReference type="Rhea" id="RHEA-COMP:17340"/>
        <dbReference type="ChEBI" id="CHEBI:33019"/>
        <dbReference type="ChEBI" id="CHEBI:61560"/>
        <dbReference type="ChEBI" id="CHEBI:173112"/>
        <dbReference type="EC" id="2.7.7.7"/>
    </reaction>
</comment>
<dbReference type="SUPFAM" id="SSF47802">
    <property type="entry name" value="DNA polymerase beta, N-terminal domain-like"/>
    <property type="match status" value="1"/>
</dbReference>
<feature type="active site" description="Nucleophile; Schiff-base intermediate with DNA; for 5'-dRP lyase activity" evidence="15">
    <location>
        <position position="535"/>
    </location>
</feature>
<keyword evidence="8" id="KW-0235">DNA replication</keyword>
<name>A0A2N6NAB2_BEABA</name>
<dbReference type="GO" id="GO:0005634">
    <property type="term" value="C:nucleus"/>
    <property type="evidence" value="ECO:0007669"/>
    <property type="project" value="TreeGrafter"/>
</dbReference>
<keyword evidence="13" id="KW-0456">Lyase</keyword>
<keyword evidence="7" id="KW-0548">Nucleotidyltransferase</keyword>
<dbReference type="Gene3D" id="3.40.50.10190">
    <property type="entry name" value="BRCT domain"/>
    <property type="match status" value="1"/>
</dbReference>
<evidence type="ECO:0000256" key="16">
    <source>
        <dbReference type="SAM" id="MobiDB-lite"/>
    </source>
</evidence>
<feature type="region of interest" description="Disordered" evidence="16">
    <location>
        <begin position="293"/>
        <end position="312"/>
    </location>
</feature>
<dbReference type="AlphaFoldDB" id="A0A2N6NAB2"/>
<evidence type="ECO:0000256" key="7">
    <source>
        <dbReference type="ARBA" id="ARBA00022695"/>
    </source>
</evidence>
<evidence type="ECO:0000256" key="6">
    <source>
        <dbReference type="ARBA" id="ARBA00022679"/>
    </source>
</evidence>
<evidence type="ECO:0000256" key="8">
    <source>
        <dbReference type="ARBA" id="ARBA00022705"/>
    </source>
</evidence>
<dbReference type="SUPFAM" id="SSF52113">
    <property type="entry name" value="BRCT domain"/>
    <property type="match status" value="1"/>
</dbReference>
<evidence type="ECO:0000256" key="10">
    <source>
        <dbReference type="ARBA" id="ARBA00022932"/>
    </source>
</evidence>
<dbReference type="GO" id="GO:0006303">
    <property type="term" value="P:double-strand break repair via nonhomologous end joining"/>
    <property type="evidence" value="ECO:0007669"/>
    <property type="project" value="TreeGrafter"/>
</dbReference>
<evidence type="ECO:0000256" key="9">
    <source>
        <dbReference type="ARBA" id="ARBA00022763"/>
    </source>
</evidence>
<dbReference type="Gene3D" id="3.30.460.10">
    <property type="entry name" value="Beta Polymerase, domain 2"/>
    <property type="match status" value="1"/>
</dbReference>
<protein>
    <recommendedName>
        <fullName evidence="4">DNA polymerase lambda</fullName>
        <ecNumber evidence="3">2.7.7.7</ecNumber>
    </recommendedName>
</protein>
<evidence type="ECO:0000313" key="18">
    <source>
        <dbReference type="EMBL" id="PMB64179.1"/>
    </source>
</evidence>
<keyword evidence="6" id="KW-0808">Transferase</keyword>
<reference evidence="18 19" key="1">
    <citation type="journal article" date="2016" name="Appl. Microbiol. Biotechnol.">
        <title>Characterization of T-DNA insertion mutants with decreased virulence in the entomopathogenic fungus Beauveria bassiana JEF-007.</title>
        <authorList>
            <person name="Kim S."/>
            <person name="Lee S.J."/>
            <person name="Nai Y.S."/>
            <person name="Yu J.S."/>
            <person name="Lee M.R."/>
            <person name="Yang Y.T."/>
            <person name="Kim J.S."/>
        </authorList>
    </citation>
    <scope>NUCLEOTIDE SEQUENCE [LARGE SCALE GENOMIC DNA]</scope>
    <source>
        <strain evidence="18 19">JEF-007</strain>
    </source>
</reference>
<dbReference type="PANTHER" id="PTHR11276">
    <property type="entry name" value="DNA POLYMERASE TYPE-X FAMILY MEMBER"/>
    <property type="match status" value="1"/>
</dbReference>
<feature type="compositionally biased region" description="Basic residues" evidence="16">
    <location>
        <begin position="114"/>
        <end position="124"/>
    </location>
</feature>
<feature type="region of interest" description="Disordered" evidence="16">
    <location>
        <begin position="415"/>
        <end position="453"/>
    </location>
</feature>
<comment type="cofactor">
    <cofactor evidence="1">
        <name>Mn(2+)</name>
        <dbReference type="ChEBI" id="CHEBI:29035"/>
    </cofactor>
</comment>
<evidence type="ECO:0000256" key="5">
    <source>
        <dbReference type="ARBA" id="ARBA00022634"/>
    </source>
</evidence>
<feature type="compositionally biased region" description="Basic residues" evidence="16">
    <location>
        <begin position="50"/>
        <end position="62"/>
    </location>
</feature>
<dbReference type="InterPro" id="IPR002054">
    <property type="entry name" value="DNA-dir_DNA_pol_X"/>
</dbReference>
<evidence type="ECO:0000256" key="14">
    <source>
        <dbReference type="ARBA" id="ARBA00049244"/>
    </source>
</evidence>
<evidence type="ECO:0000256" key="12">
    <source>
        <dbReference type="ARBA" id="ARBA00023204"/>
    </source>
</evidence>
<dbReference type="GO" id="GO:0016829">
    <property type="term" value="F:lyase activity"/>
    <property type="evidence" value="ECO:0007669"/>
    <property type="project" value="UniProtKB-KW"/>
</dbReference>
<dbReference type="PRINTS" id="PR00869">
    <property type="entry name" value="DNAPOLX"/>
</dbReference>
<evidence type="ECO:0000256" key="15">
    <source>
        <dbReference type="PIRSR" id="PIRSR622312-50"/>
    </source>
</evidence>